<organism evidence="1 2">
    <name type="scientific">Paraglaciecola psychrophila 170</name>
    <dbReference type="NCBI Taxonomy" id="1129794"/>
    <lineage>
        <taxon>Bacteria</taxon>
        <taxon>Pseudomonadati</taxon>
        <taxon>Pseudomonadota</taxon>
        <taxon>Gammaproteobacteria</taxon>
        <taxon>Alteromonadales</taxon>
        <taxon>Alteromonadaceae</taxon>
        <taxon>Paraglaciecola</taxon>
    </lineage>
</organism>
<sequence>MDPLKIIILLSSLAAIYLTICWLDHKKGWQLSSWINGRCSNPFTPTPKAADSQDDKDLLIKQLIERVQVLEKIVTEPSYELNKKLNQL</sequence>
<gene>
    <name evidence="1" type="ORF">C427_5566</name>
</gene>
<proteinExistence type="predicted"/>
<evidence type="ECO:0000313" key="1">
    <source>
        <dbReference type="EMBL" id="AGH47660.1"/>
    </source>
</evidence>
<dbReference type="PATRIC" id="fig|1129794.4.peg.5542"/>
<accession>K7ANJ7</accession>
<dbReference type="AlphaFoldDB" id="K7ANJ7"/>
<dbReference type="OrthoDB" id="6332987at2"/>
<keyword evidence="2" id="KW-1185">Reference proteome</keyword>
<reference evidence="1 2" key="1">
    <citation type="journal article" date="2013" name="Genome Announc.">
        <title>Complete Genome Sequence of Glaciecola psychrophila Strain 170T.</title>
        <authorList>
            <person name="Yin J."/>
            <person name="Chen J."/>
            <person name="Liu G."/>
            <person name="Yu Y."/>
            <person name="Song L."/>
            <person name="Wang X."/>
            <person name="Qu X."/>
        </authorList>
    </citation>
    <scope>NUCLEOTIDE SEQUENCE [LARGE SCALE GENOMIC DNA]</scope>
    <source>
        <strain evidence="1 2">170</strain>
    </source>
</reference>
<dbReference type="HOGENOM" id="CLU_2466242_0_0_6"/>
<dbReference type="STRING" id="1129794.C427_5566"/>
<dbReference type="EMBL" id="CP003837">
    <property type="protein sequence ID" value="AGH47660.1"/>
    <property type="molecule type" value="Genomic_DNA"/>
</dbReference>
<protein>
    <submittedName>
        <fullName evidence="1">Uncharacterized protein</fullName>
    </submittedName>
</protein>
<dbReference type="RefSeq" id="WP_007636706.1">
    <property type="nucleotide sequence ID" value="NC_020514.1"/>
</dbReference>
<dbReference type="KEGG" id="gps:C427_5566"/>
<evidence type="ECO:0000313" key="2">
    <source>
        <dbReference type="Proteomes" id="UP000011864"/>
    </source>
</evidence>
<dbReference type="Proteomes" id="UP000011864">
    <property type="component" value="Chromosome"/>
</dbReference>
<dbReference type="eggNOG" id="ENOG5033DJK">
    <property type="taxonomic scope" value="Bacteria"/>
</dbReference>
<name>K7ANJ7_9ALTE</name>